<comment type="caution">
    <text evidence="2">The sequence shown here is derived from an EMBL/GenBank/DDBJ whole genome shotgun (WGS) entry which is preliminary data.</text>
</comment>
<reference evidence="2" key="1">
    <citation type="submission" date="2021-02" db="EMBL/GenBank/DDBJ databases">
        <title>Sulfurospirillum tamanensis sp. nov.</title>
        <authorList>
            <person name="Frolova A."/>
            <person name="Merkel A."/>
            <person name="Slobodkin A."/>
        </authorList>
    </citation>
    <scope>NUCLEOTIDE SEQUENCE</scope>
    <source>
        <strain evidence="2">T05b</strain>
    </source>
</reference>
<dbReference type="PANTHER" id="PTHR43581">
    <property type="entry name" value="ATP/GTP PHOSPHATASE"/>
    <property type="match status" value="1"/>
</dbReference>
<dbReference type="InterPro" id="IPR027417">
    <property type="entry name" value="P-loop_NTPase"/>
</dbReference>
<dbReference type="PANTHER" id="PTHR43581:SF4">
    <property type="entry name" value="ATP_GTP PHOSPHATASE"/>
    <property type="match status" value="1"/>
</dbReference>
<evidence type="ECO:0000313" key="3">
    <source>
        <dbReference type="Proteomes" id="UP000703590"/>
    </source>
</evidence>
<evidence type="ECO:0000313" key="2">
    <source>
        <dbReference type="EMBL" id="MBN2965396.1"/>
    </source>
</evidence>
<dbReference type="SUPFAM" id="SSF52540">
    <property type="entry name" value="P-loop containing nucleoside triphosphate hydrolases"/>
    <property type="match status" value="1"/>
</dbReference>
<dbReference type="InterPro" id="IPR051396">
    <property type="entry name" value="Bact_Antivir_Def_Nuclease"/>
</dbReference>
<dbReference type="Gene3D" id="3.40.50.300">
    <property type="entry name" value="P-loop containing nucleotide triphosphate hydrolases"/>
    <property type="match status" value="1"/>
</dbReference>
<feature type="domain" description="Endonuclease GajA/Old nuclease/RecF-like AAA" evidence="1">
    <location>
        <begin position="1"/>
        <end position="104"/>
    </location>
</feature>
<sequence>MYIKRVSIKNFRTLLDFEIELDEKFQIIAGANNSGKSNLLRALNIFFNEGFDEDSCFDKTKDLSYHIEKGTGSSSPTTIEVDLFLKDDEIRRIKNLDEYIIENNIIRTRGYYFGELEGWHHSNQDGT</sequence>
<feature type="non-terminal residue" evidence="2">
    <location>
        <position position="127"/>
    </location>
</feature>
<dbReference type="RefSeq" id="WP_205459957.1">
    <property type="nucleotide sequence ID" value="NZ_JAFHKK010000036.1"/>
</dbReference>
<protein>
    <submittedName>
        <fullName evidence="2">AAA family ATPase</fullName>
    </submittedName>
</protein>
<gene>
    <name evidence="2" type="ORF">JWV37_11440</name>
</gene>
<proteinExistence type="predicted"/>
<dbReference type="Proteomes" id="UP000703590">
    <property type="component" value="Unassembled WGS sequence"/>
</dbReference>
<keyword evidence="3" id="KW-1185">Reference proteome</keyword>
<dbReference type="Pfam" id="PF13175">
    <property type="entry name" value="AAA_15"/>
    <property type="match status" value="1"/>
</dbReference>
<dbReference type="InterPro" id="IPR041685">
    <property type="entry name" value="AAA_GajA/Old/RecF-like"/>
</dbReference>
<organism evidence="2 3">
    <name type="scientific">Sulfurospirillum tamanense</name>
    <dbReference type="NCBI Taxonomy" id="2813362"/>
    <lineage>
        <taxon>Bacteria</taxon>
        <taxon>Pseudomonadati</taxon>
        <taxon>Campylobacterota</taxon>
        <taxon>Epsilonproteobacteria</taxon>
        <taxon>Campylobacterales</taxon>
        <taxon>Sulfurospirillaceae</taxon>
        <taxon>Sulfurospirillum</taxon>
    </lineage>
</organism>
<accession>A0ABS2WUQ4</accession>
<reference evidence="2" key="2">
    <citation type="submission" date="2021-02" db="EMBL/GenBank/DDBJ databases">
        <authorList>
            <person name="Merkel A.Y."/>
        </authorList>
    </citation>
    <scope>NUCLEOTIDE SEQUENCE</scope>
    <source>
        <strain evidence="2">T05b</strain>
    </source>
</reference>
<dbReference type="EMBL" id="JAFHKK010000036">
    <property type="protein sequence ID" value="MBN2965396.1"/>
    <property type="molecule type" value="Genomic_DNA"/>
</dbReference>
<name>A0ABS2WUQ4_9BACT</name>
<evidence type="ECO:0000259" key="1">
    <source>
        <dbReference type="Pfam" id="PF13175"/>
    </source>
</evidence>